<organism evidence="2 3">
    <name type="scientific">Ligilactobacillus hayakitensis DSM 18933 = JCM 14209</name>
    <dbReference type="NCBI Taxonomy" id="1423755"/>
    <lineage>
        <taxon>Bacteria</taxon>
        <taxon>Bacillati</taxon>
        <taxon>Bacillota</taxon>
        <taxon>Bacilli</taxon>
        <taxon>Lactobacillales</taxon>
        <taxon>Lactobacillaceae</taxon>
        <taxon>Ligilactobacillus</taxon>
    </lineage>
</organism>
<name>A0A0R1WNM7_9LACO</name>
<protein>
    <recommendedName>
        <fullName evidence="1">Pyridoxamine 5'-phosphate oxidase N-terminal domain-containing protein</fullName>
    </recommendedName>
</protein>
<dbReference type="Gene3D" id="2.30.110.10">
    <property type="entry name" value="Electron Transport, Fmn-binding Protein, Chain A"/>
    <property type="match status" value="1"/>
</dbReference>
<sequence>MAKLLENNTLNELQTQVFNEAMTYVATVDEQGNPQLAPKGSLKVLDDKHLIFIEYSYGHTYENIKANGKVAASAWGLESKKAFRVEGKATLQKDTDFANEYLAGTGRENDVVTIIEIERIYALN</sequence>
<gene>
    <name evidence="2" type="ORF">FC40_GL000044</name>
</gene>
<dbReference type="InterPro" id="IPR012349">
    <property type="entry name" value="Split_barrel_FMN-bd"/>
</dbReference>
<dbReference type="PATRIC" id="fig|1423755.3.peg.48"/>
<dbReference type="InterPro" id="IPR011576">
    <property type="entry name" value="Pyridox_Oxase_N"/>
</dbReference>
<dbReference type="SUPFAM" id="SSF50475">
    <property type="entry name" value="FMN-binding split barrel"/>
    <property type="match status" value="1"/>
</dbReference>
<dbReference type="Proteomes" id="UP000051054">
    <property type="component" value="Unassembled WGS sequence"/>
</dbReference>
<dbReference type="PANTHER" id="PTHR40660:SF1">
    <property type="entry name" value="5'-PHOSPHATE OXIDASE PUTATIVE DOMAIN-CONTAINING PROTEIN-RELATED"/>
    <property type="match status" value="1"/>
</dbReference>
<evidence type="ECO:0000259" key="1">
    <source>
        <dbReference type="Pfam" id="PF01243"/>
    </source>
</evidence>
<dbReference type="STRING" id="1423755.FC40_GL000044"/>
<accession>A0A0R1WNM7</accession>
<dbReference type="RefSeq" id="WP_025022714.1">
    <property type="nucleotide sequence ID" value="NZ_AZGD01000042.1"/>
</dbReference>
<keyword evidence="3" id="KW-1185">Reference proteome</keyword>
<proteinExistence type="predicted"/>
<dbReference type="PANTHER" id="PTHR40660">
    <property type="entry name" value="5'-PHOSPHATE OXIDASE PUTATIVE DOMAIN-CONTAINING PROTEIN-RELATED"/>
    <property type="match status" value="1"/>
</dbReference>
<reference evidence="2 3" key="1">
    <citation type="journal article" date="2015" name="Genome Announc.">
        <title>Expanding the biotechnology potential of lactobacilli through comparative genomics of 213 strains and associated genera.</title>
        <authorList>
            <person name="Sun Z."/>
            <person name="Harris H.M."/>
            <person name="McCann A."/>
            <person name="Guo C."/>
            <person name="Argimon S."/>
            <person name="Zhang W."/>
            <person name="Yang X."/>
            <person name="Jeffery I.B."/>
            <person name="Cooney J.C."/>
            <person name="Kagawa T.F."/>
            <person name="Liu W."/>
            <person name="Song Y."/>
            <person name="Salvetti E."/>
            <person name="Wrobel A."/>
            <person name="Rasinkangas P."/>
            <person name="Parkhill J."/>
            <person name="Rea M.C."/>
            <person name="O'Sullivan O."/>
            <person name="Ritari J."/>
            <person name="Douillard F.P."/>
            <person name="Paul Ross R."/>
            <person name="Yang R."/>
            <person name="Briner A.E."/>
            <person name="Felis G.E."/>
            <person name="de Vos W.M."/>
            <person name="Barrangou R."/>
            <person name="Klaenhammer T.R."/>
            <person name="Caufield P.W."/>
            <person name="Cui Y."/>
            <person name="Zhang H."/>
            <person name="O'Toole P.W."/>
        </authorList>
    </citation>
    <scope>NUCLEOTIDE SEQUENCE [LARGE SCALE GENOMIC DNA]</scope>
    <source>
        <strain evidence="2 3">DSM 18933</strain>
    </source>
</reference>
<evidence type="ECO:0000313" key="3">
    <source>
        <dbReference type="Proteomes" id="UP000051054"/>
    </source>
</evidence>
<comment type="caution">
    <text evidence="2">The sequence shown here is derived from an EMBL/GenBank/DDBJ whole genome shotgun (WGS) entry which is preliminary data.</text>
</comment>
<evidence type="ECO:0000313" key="2">
    <source>
        <dbReference type="EMBL" id="KRM19498.1"/>
    </source>
</evidence>
<dbReference type="AlphaFoldDB" id="A0A0R1WNM7"/>
<dbReference type="EMBL" id="AZGD01000042">
    <property type="protein sequence ID" value="KRM19498.1"/>
    <property type="molecule type" value="Genomic_DNA"/>
</dbReference>
<dbReference type="Pfam" id="PF01243">
    <property type="entry name" value="PNPOx_N"/>
    <property type="match status" value="1"/>
</dbReference>
<feature type="domain" description="Pyridoxamine 5'-phosphate oxidase N-terminal" evidence="1">
    <location>
        <begin position="19"/>
        <end position="122"/>
    </location>
</feature>
<dbReference type="eggNOG" id="COG3576">
    <property type="taxonomic scope" value="Bacteria"/>
</dbReference>